<proteinExistence type="predicted"/>
<dbReference type="AlphaFoldDB" id="A0A3A5JR70"/>
<evidence type="ECO:0000313" key="2">
    <source>
        <dbReference type="Proteomes" id="UP000276295"/>
    </source>
</evidence>
<dbReference type="Proteomes" id="UP000276295">
    <property type="component" value="Unassembled WGS sequence"/>
</dbReference>
<evidence type="ECO:0000313" key="1">
    <source>
        <dbReference type="EMBL" id="RJT18552.1"/>
    </source>
</evidence>
<name>A0A3A5JR70_9ENTR</name>
<dbReference type="EMBL" id="QZWH01000057">
    <property type="protein sequence ID" value="RJT18552.1"/>
    <property type="molecule type" value="Genomic_DNA"/>
</dbReference>
<gene>
    <name evidence="1" type="ORF">D6029_20365</name>
</gene>
<accession>A0A3A5JR70</accession>
<sequence>MAHILLSRTYKSNNFSQLIFNCTLHAQFGRIHGKKSVLSTSKIRAMAKRERLERVRNYGNDRRYGRYEEVKRRK</sequence>
<comment type="caution">
    <text evidence="1">The sequence shown here is derived from an EMBL/GenBank/DDBJ whole genome shotgun (WGS) entry which is preliminary data.</text>
</comment>
<organism evidence="1 2">
    <name type="scientific">Buttiauxella izardii</name>
    <dbReference type="NCBI Taxonomy" id="82991"/>
    <lineage>
        <taxon>Bacteria</taxon>
        <taxon>Pseudomonadati</taxon>
        <taxon>Pseudomonadota</taxon>
        <taxon>Gammaproteobacteria</taxon>
        <taxon>Enterobacterales</taxon>
        <taxon>Enterobacteriaceae</taxon>
        <taxon>Buttiauxella</taxon>
    </lineage>
</organism>
<protein>
    <submittedName>
        <fullName evidence="1">Uncharacterized protein</fullName>
    </submittedName>
</protein>
<keyword evidence="2" id="KW-1185">Reference proteome</keyword>
<reference evidence="1 2" key="1">
    <citation type="submission" date="2018-09" db="EMBL/GenBank/DDBJ databases">
        <title>Draft genome sequence of Buttiauxella izardii CCUG 35510T.</title>
        <authorList>
            <person name="Salva-Serra F."/>
            <person name="Marathe N."/>
            <person name="Moore E."/>
            <person name="Stadler-Svensson L."/>
            <person name="Engstrom-Jakobsson H."/>
        </authorList>
    </citation>
    <scope>NUCLEOTIDE SEQUENCE [LARGE SCALE GENOMIC DNA]</scope>
    <source>
        <strain evidence="1 2">CCUG 35510</strain>
    </source>
</reference>